<feature type="region of interest" description="Disordered" evidence="1">
    <location>
        <begin position="80"/>
        <end position="107"/>
    </location>
</feature>
<proteinExistence type="predicted"/>
<gene>
    <name evidence="2" type="ORF">OIU84_018983</name>
</gene>
<evidence type="ECO:0000256" key="1">
    <source>
        <dbReference type="SAM" id="MobiDB-lite"/>
    </source>
</evidence>
<dbReference type="Proteomes" id="UP001162972">
    <property type="component" value="Chromosome 10"/>
</dbReference>
<evidence type="ECO:0000313" key="2">
    <source>
        <dbReference type="EMBL" id="KAJ6431608.1"/>
    </source>
</evidence>
<dbReference type="EMBL" id="JAPFFJ010000003">
    <property type="protein sequence ID" value="KAJ6431608.1"/>
    <property type="molecule type" value="Genomic_DNA"/>
</dbReference>
<reference evidence="2 3" key="1">
    <citation type="journal article" date="2023" name="Int. J. Mol. Sci.">
        <title>De Novo Assembly and Annotation of 11 Diverse Shrub Willow (Salix) Genomes Reveals Novel Gene Organization in Sex-Linked Regions.</title>
        <authorList>
            <person name="Hyden B."/>
            <person name="Feng K."/>
            <person name="Yates T.B."/>
            <person name="Jawdy S."/>
            <person name="Cereghino C."/>
            <person name="Smart L.B."/>
            <person name="Muchero W."/>
        </authorList>
    </citation>
    <scope>NUCLEOTIDE SEQUENCE [LARGE SCALE GENOMIC DNA]</scope>
    <source>
        <tissue evidence="2">Shoot tip</tissue>
    </source>
</reference>
<dbReference type="AlphaFoldDB" id="A0AAD6PKF6"/>
<comment type="caution">
    <text evidence="2">The sequence shown here is derived from an EMBL/GenBank/DDBJ whole genome shotgun (WGS) entry which is preliminary data.</text>
</comment>
<protein>
    <submittedName>
        <fullName evidence="2">Uncharacterized protein</fullName>
    </submittedName>
</protein>
<evidence type="ECO:0000313" key="3">
    <source>
        <dbReference type="Proteomes" id="UP001162972"/>
    </source>
</evidence>
<sequence length="107" mass="11554">MGEVAAIAAGARGSGQPLKKYSQKKMERVIVAEILDELGSKLLHPSGEEKQMLELEEQAPILAAEATAILLVIKQRTQSTDGLKGDHTSDLKFQVPAPDSPETRFSI</sequence>
<keyword evidence="3" id="KW-1185">Reference proteome</keyword>
<organism evidence="2 3">
    <name type="scientific">Salix udensis</name>
    <dbReference type="NCBI Taxonomy" id="889485"/>
    <lineage>
        <taxon>Eukaryota</taxon>
        <taxon>Viridiplantae</taxon>
        <taxon>Streptophyta</taxon>
        <taxon>Embryophyta</taxon>
        <taxon>Tracheophyta</taxon>
        <taxon>Spermatophyta</taxon>
        <taxon>Magnoliopsida</taxon>
        <taxon>eudicotyledons</taxon>
        <taxon>Gunneridae</taxon>
        <taxon>Pentapetalae</taxon>
        <taxon>rosids</taxon>
        <taxon>fabids</taxon>
        <taxon>Malpighiales</taxon>
        <taxon>Salicaceae</taxon>
        <taxon>Saliceae</taxon>
        <taxon>Salix</taxon>
    </lineage>
</organism>
<name>A0AAD6PKF6_9ROSI</name>
<accession>A0AAD6PKF6</accession>